<organism evidence="2 3">
    <name type="scientific">Gryllotalpicola reticulitermitis</name>
    <dbReference type="NCBI Taxonomy" id="1184153"/>
    <lineage>
        <taxon>Bacteria</taxon>
        <taxon>Bacillati</taxon>
        <taxon>Actinomycetota</taxon>
        <taxon>Actinomycetes</taxon>
        <taxon>Micrococcales</taxon>
        <taxon>Microbacteriaceae</taxon>
        <taxon>Gryllotalpicola</taxon>
    </lineage>
</organism>
<evidence type="ECO:0000313" key="2">
    <source>
        <dbReference type="EMBL" id="MFC4244348.1"/>
    </source>
</evidence>
<dbReference type="PANTHER" id="PTHR28208:SF3">
    <property type="entry name" value="PHOSPHATIDATE PHOSPHATASE APP1"/>
    <property type="match status" value="1"/>
</dbReference>
<gene>
    <name evidence="2" type="ORF">ACFOYW_13290</name>
</gene>
<dbReference type="PANTHER" id="PTHR28208">
    <property type="entry name" value="PHOSPHATIDATE PHOSPHATASE APP1"/>
    <property type="match status" value="1"/>
</dbReference>
<proteinExistence type="predicted"/>
<dbReference type="InterPro" id="IPR019236">
    <property type="entry name" value="APP1_cat"/>
</dbReference>
<accession>A0ABV8Q9N6</accession>
<feature type="domain" description="Phosphatidate phosphatase APP1 catalytic" evidence="1">
    <location>
        <begin position="151"/>
        <end position="302"/>
    </location>
</feature>
<name>A0ABV8Q9N6_9MICO</name>
<dbReference type="Proteomes" id="UP001595900">
    <property type="component" value="Unassembled WGS sequence"/>
</dbReference>
<reference evidence="3" key="1">
    <citation type="journal article" date="2019" name="Int. J. Syst. Evol. Microbiol.">
        <title>The Global Catalogue of Microorganisms (GCM) 10K type strain sequencing project: providing services to taxonomists for standard genome sequencing and annotation.</title>
        <authorList>
            <consortium name="The Broad Institute Genomics Platform"/>
            <consortium name="The Broad Institute Genome Sequencing Center for Infectious Disease"/>
            <person name="Wu L."/>
            <person name="Ma J."/>
        </authorList>
    </citation>
    <scope>NUCLEOTIDE SEQUENCE [LARGE SCALE GENOMIC DNA]</scope>
    <source>
        <strain evidence="3">CGMCC 1.10363</strain>
    </source>
</reference>
<evidence type="ECO:0000313" key="3">
    <source>
        <dbReference type="Proteomes" id="UP001595900"/>
    </source>
</evidence>
<evidence type="ECO:0000259" key="1">
    <source>
        <dbReference type="Pfam" id="PF09949"/>
    </source>
</evidence>
<dbReference type="RefSeq" id="WP_390229736.1">
    <property type="nucleotide sequence ID" value="NZ_JBHSCN010000006.1"/>
</dbReference>
<keyword evidence="3" id="KW-1185">Reference proteome</keyword>
<dbReference type="EMBL" id="JBHSCN010000006">
    <property type="protein sequence ID" value="MFC4244348.1"/>
    <property type="molecule type" value="Genomic_DNA"/>
</dbReference>
<dbReference type="InterPro" id="IPR052935">
    <property type="entry name" value="Mg2+_PAP"/>
</dbReference>
<sequence>MSSVRGTSPHRAARVDDAVTRIRAKRARSHGFLPTVIPYAGYGTTSWVRVLARTVLAKEPRPDSRLGVQYRRREESIRGWRSFTSVPISDVPVIATVGGVEHVLQPDRGGVIDQVIPTELSPGRHDVLLRPQGSDSVSTAGVIVVAPSIEFGVVSDIDDTVMVTWLPRPMLAGWNTFVLDEHARVPTPGMAVLYERIRSEHRGSPFVYLSTGPWNVAPTLRRFLTRNLFPSGPLLLTDWGPTHDRFFRSGRVHKEQNLERLATEFPGVKWLLFGDDGQHDEAIYSNFIAQHPYSVAAVAIRQLYVTEAVLAGGRSNAERRTEAAGVPWVYGPDGMSLYRQLRDLGFVGGHHDEGKRV</sequence>
<dbReference type="Pfam" id="PF09949">
    <property type="entry name" value="APP1_cat"/>
    <property type="match status" value="1"/>
</dbReference>
<comment type="caution">
    <text evidence="2">The sequence shown here is derived from an EMBL/GenBank/DDBJ whole genome shotgun (WGS) entry which is preliminary data.</text>
</comment>
<protein>
    <submittedName>
        <fullName evidence="2">App1 family protein</fullName>
    </submittedName>
</protein>